<gene>
    <name evidence="8" type="ordered locus">CPF_1865</name>
</gene>
<evidence type="ECO:0000256" key="4">
    <source>
        <dbReference type="ARBA" id="ARBA00022989"/>
    </source>
</evidence>
<evidence type="ECO:0000313" key="9">
    <source>
        <dbReference type="Proteomes" id="UP000001823"/>
    </source>
</evidence>
<feature type="transmembrane region" description="Helical" evidence="6">
    <location>
        <begin position="7"/>
        <end position="24"/>
    </location>
</feature>
<sequence>MTKFYKFLISIIILALVCLIFFLAKSNILNLDSLKNLILSSGYFAPLIYIIAFALVPLTFFPDSVLAILGGSIFGLGGGFLYTSIGALIGGSISFFISRILGQSFVEKFENDKLKNIQELLKDNGFLMILLLRLIPLFPFDLISYGAGLTKISYKDFALGTLIGTIPGILVFVNLGAQWITFNKTSIYLSVSLLILFIIVSVFLKKIYINKHLAKEN</sequence>
<dbReference type="InterPro" id="IPR015414">
    <property type="entry name" value="TMEM64"/>
</dbReference>
<feature type="transmembrane region" description="Helical" evidence="6">
    <location>
        <begin position="44"/>
        <end position="61"/>
    </location>
</feature>
<evidence type="ECO:0000256" key="2">
    <source>
        <dbReference type="ARBA" id="ARBA00022475"/>
    </source>
</evidence>
<proteinExistence type="inferred from homology"/>
<protein>
    <recommendedName>
        <fullName evidence="6">TVP38/TMEM64 family membrane protein</fullName>
    </recommendedName>
</protein>
<feature type="transmembrane region" description="Helical" evidence="6">
    <location>
        <begin position="186"/>
        <end position="204"/>
    </location>
</feature>
<evidence type="ECO:0000256" key="5">
    <source>
        <dbReference type="ARBA" id="ARBA00023136"/>
    </source>
</evidence>
<reference evidence="8 9" key="1">
    <citation type="journal article" date="2006" name="Genome Res.">
        <title>Skewed genomic variability in strains of the toxigenic bacterial pathogen, Clostridium perfringens.</title>
        <authorList>
            <person name="Myers G.S."/>
            <person name="Rasko D.A."/>
            <person name="Cheung J.K."/>
            <person name="Ravel J."/>
            <person name="Seshadri R."/>
            <person name="Deboy R.T."/>
            <person name="Ren Q."/>
            <person name="Varga J."/>
            <person name="Awad M.M."/>
            <person name="Brinkac L.M."/>
            <person name="Daugherty S.C."/>
            <person name="Haft D.H."/>
            <person name="Dodson R.J."/>
            <person name="Madupu R."/>
            <person name="Nelson W.C."/>
            <person name="Rosovitz M.J."/>
            <person name="Sullivan S.A."/>
            <person name="Khouri H."/>
            <person name="Dimitrov G.I."/>
            <person name="Watkins K.L."/>
            <person name="Mulligan S."/>
            <person name="Benton J."/>
            <person name="Radune D."/>
            <person name="Fisher D.J."/>
            <person name="Atkins H.S."/>
            <person name="Hiscox T."/>
            <person name="Jost B.H."/>
            <person name="Billington S.J."/>
            <person name="Songer J.G."/>
            <person name="McClane B.A."/>
            <person name="Titball R.W."/>
            <person name="Rood J.I."/>
            <person name="Melville S.B."/>
            <person name="Paulsen I.T."/>
        </authorList>
    </citation>
    <scope>NUCLEOTIDE SEQUENCE [LARGE SCALE GENOMIC DNA]</scope>
    <source>
        <strain evidence="9">ATCC 13124 / DSM 756 / JCM 1290 / NCIMB 6125 / NCTC 8237 / S 107 / Type A</strain>
    </source>
</reference>
<feature type="domain" description="VTT" evidence="7">
    <location>
        <begin position="61"/>
        <end position="177"/>
    </location>
</feature>
<evidence type="ECO:0000313" key="8">
    <source>
        <dbReference type="EMBL" id="ABG82261.1"/>
    </source>
</evidence>
<keyword evidence="5 6" id="KW-0472">Membrane</keyword>
<feature type="transmembrane region" description="Helical" evidence="6">
    <location>
        <begin position="125"/>
        <end position="145"/>
    </location>
</feature>
<dbReference type="STRING" id="195103.CPF_1865"/>
<dbReference type="InterPro" id="IPR032816">
    <property type="entry name" value="VTT_dom"/>
</dbReference>
<dbReference type="Pfam" id="PF09335">
    <property type="entry name" value="VTT_dom"/>
    <property type="match status" value="1"/>
</dbReference>
<accession>A0A0H2YP51</accession>
<comment type="subcellular location">
    <subcellularLocation>
        <location evidence="1 6">Cell membrane</location>
        <topology evidence="1 6">Multi-pass membrane protein</topology>
    </subcellularLocation>
</comment>
<name>A0A0H2YP51_CLOP1</name>
<dbReference type="PANTHER" id="PTHR12677">
    <property type="entry name" value="GOLGI APPARATUS MEMBRANE PROTEIN TVP38-RELATED"/>
    <property type="match status" value="1"/>
</dbReference>
<evidence type="ECO:0000256" key="6">
    <source>
        <dbReference type="RuleBase" id="RU366058"/>
    </source>
</evidence>
<dbReference type="EMBL" id="CP000246">
    <property type="protein sequence ID" value="ABG82261.1"/>
    <property type="molecule type" value="Genomic_DNA"/>
</dbReference>
<evidence type="ECO:0000256" key="3">
    <source>
        <dbReference type="ARBA" id="ARBA00022692"/>
    </source>
</evidence>
<dbReference type="RefSeq" id="WP_003465107.1">
    <property type="nucleotide sequence ID" value="NC_008261.1"/>
</dbReference>
<organism evidence="8 9">
    <name type="scientific">Clostridium perfringens (strain ATCC 13124 / DSM 756 / JCM 1290 / NCIMB 6125 / NCTC 8237 / Type A)</name>
    <dbReference type="NCBI Taxonomy" id="195103"/>
    <lineage>
        <taxon>Bacteria</taxon>
        <taxon>Bacillati</taxon>
        <taxon>Bacillota</taxon>
        <taxon>Clostridia</taxon>
        <taxon>Eubacteriales</taxon>
        <taxon>Clostridiaceae</taxon>
        <taxon>Clostridium</taxon>
    </lineage>
</organism>
<dbReference type="Proteomes" id="UP000001823">
    <property type="component" value="Chromosome"/>
</dbReference>
<evidence type="ECO:0000256" key="1">
    <source>
        <dbReference type="ARBA" id="ARBA00004651"/>
    </source>
</evidence>
<dbReference type="AlphaFoldDB" id="A0A0H2YP51"/>
<dbReference type="eggNOG" id="COG0398">
    <property type="taxonomic scope" value="Bacteria"/>
</dbReference>
<keyword evidence="9" id="KW-1185">Reference proteome</keyword>
<dbReference type="GO" id="GO:0005886">
    <property type="term" value="C:plasma membrane"/>
    <property type="evidence" value="ECO:0007669"/>
    <property type="project" value="UniProtKB-SubCell"/>
</dbReference>
<dbReference type="PaxDb" id="195103-CPF_1865"/>
<feature type="transmembrane region" description="Helical" evidence="6">
    <location>
        <begin position="157"/>
        <end position="180"/>
    </location>
</feature>
<feature type="transmembrane region" description="Helical" evidence="6">
    <location>
        <begin position="73"/>
        <end position="97"/>
    </location>
</feature>
<keyword evidence="3 6" id="KW-0812">Transmembrane</keyword>
<dbReference type="HOGENOM" id="CLU_038944_8_2_9"/>
<dbReference type="KEGG" id="cpf:CPF_1865"/>
<evidence type="ECO:0000259" key="7">
    <source>
        <dbReference type="Pfam" id="PF09335"/>
    </source>
</evidence>
<keyword evidence="4 6" id="KW-1133">Transmembrane helix</keyword>
<comment type="similarity">
    <text evidence="6">Belongs to the TVP38/TMEM64 family.</text>
</comment>
<dbReference type="PANTHER" id="PTHR12677:SF59">
    <property type="entry name" value="GOLGI APPARATUS MEMBRANE PROTEIN TVP38-RELATED"/>
    <property type="match status" value="1"/>
</dbReference>
<keyword evidence="2 6" id="KW-1003">Cell membrane</keyword>